<reference evidence="1 2" key="1">
    <citation type="submission" date="2017-11" db="EMBL/GenBank/DDBJ databases">
        <title>De-novo sequencing of pomegranate (Punica granatum L.) genome.</title>
        <authorList>
            <person name="Akparov Z."/>
            <person name="Amiraslanov A."/>
            <person name="Hajiyeva S."/>
            <person name="Abbasov M."/>
            <person name="Kaur K."/>
            <person name="Hamwieh A."/>
            <person name="Solovyev V."/>
            <person name="Salamov A."/>
            <person name="Braich B."/>
            <person name="Kosarev P."/>
            <person name="Mahmoud A."/>
            <person name="Hajiyev E."/>
            <person name="Babayeva S."/>
            <person name="Izzatullayeva V."/>
            <person name="Mammadov A."/>
            <person name="Mammadov A."/>
            <person name="Sharifova S."/>
            <person name="Ojaghi J."/>
            <person name="Eynullazada K."/>
            <person name="Bayramov B."/>
            <person name="Abdulazimova A."/>
            <person name="Shahmuradov I."/>
        </authorList>
    </citation>
    <scope>NUCLEOTIDE SEQUENCE [LARGE SCALE GENOMIC DNA]</scope>
    <source>
        <strain evidence="2">cv. AG2017</strain>
        <tissue evidence="1">Leaf</tissue>
    </source>
</reference>
<sequence length="69" mass="7614">MEAALEPSSPAELHILFLQNQKKRKGKIDTGPSTMTRSSMAFEVVGELIKCPNHRRRSPPTSILPSPSL</sequence>
<dbReference type="AlphaFoldDB" id="A0A2I0H1L8"/>
<dbReference type="EMBL" id="PGOL01043634">
    <property type="protein sequence ID" value="PKH89655.1"/>
    <property type="molecule type" value="Genomic_DNA"/>
</dbReference>
<name>A0A2I0H1L8_PUNGR</name>
<evidence type="ECO:0000313" key="1">
    <source>
        <dbReference type="EMBL" id="PKH89655.1"/>
    </source>
</evidence>
<keyword evidence="2" id="KW-1185">Reference proteome</keyword>
<accession>A0A2I0H1L8</accession>
<protein>
    <submittedName>
        <fullName evidence="1">Uncharacterized protein</fullName>
    </submittedName>
</protein>
<comment type="caution">
    <text evidence="1">The sequence shown here is derived from an EMBL/GenBank/DDBJ whole genome shotgun (WGS) entry which is preliminary data.</text>
</comment>
<dbReference type="Proteomes" id="UP000233551">
    <property type="component" value="Unassembled WGS sequence"/>
</dbReference>
<evidence type="ECO:0000313" key="2">
    <source>
        <dbReference type="Proteomes" id="UP000233551"/>
    </source>
</evidence>
<proteinExistence type="predicted"/>
<gene>
    <name evidence="1" type="ORF">CRG98_049900</name>
</gene>
<organism evidence="1 2">
    <name type="scientific">Punica granatum</name>
    <name type="common">Pomegranate</name>
    <dbReference type="NCBI Taxonomy" id="22663"/>
    <lineage>
        <taxon>Eukaryota</taxon>
        <taxon>Viridiplantae</taxon>
        <taxon>Streptophyta</taxon>
        <taxon>Embryophyta</taxon>
        <taxon>Tracheophyta</taxon>
        <taxon>Spermatophyta</taxon>
        <taxon>Magnoliopsida</taxon>
        <taxon>eudicotyledons</taxon>
        <taxon>Gunneridae</taxon>
        <taxon>Pentapetalae</taxon>
        <taxon>rosids</taxon>
        <taxon>malvids</taxon>
        <taxon>Myrtales</taxon>
        <taxon>Lythraceae</taxon>
        <taxon>Punica</taxon>
    </lineage>
</organism>